<dbReference type="WBParaSite" id="PSU_v2.g1997.t1">
    <property type="protein sequence ID" value="PSU_v2.g1997.t1"/>
    <property type="gene ID" value="PSU_v2.g1997"/>
</dbReference>
<proteinExistence type="predicted"/>
<feature type="region of interest" description="Disordered" evidence="1">
    <location>
        <begin position="44"/>
        <end position="81"/>
    </location>
</feature>
<dbReference type="AlphaFoldDB" id="A0A914YKU7"/>
<sequence length="81" mass="9334">MAYQISEKEIEEANQHMENWINEVSPLEGDDDIENCSAIGDQVLEKDEQNESDEQDNAQLLEKDEKNESCPEDKEKGKLLH</sequence>
<organism evidence="2 3">
    <name type="scientific">Panagrolaimus superbus</name>
    <dbReference type="NCBI Taxonomy" id="310955"/>
    <lineage>
        <taxon>Eukaryota</taxon>
        <taxon>Metazoa</taxon>
        <taxon>Ecdysozoa</taxon>
        <taxon>Nematoda</taxon>
        <taxon>Chromadorea</taxon>
        <taxon>Rhabditida</taxon>
        <taxon>Tylenchina</taxon>
        <taxon>Panagrolaimomorpha</taxon>
        <taxon>Panagrolaimoidea</taxon>
        <taxon>Panagrolaimidae</taxon>
        <taxon>Panagrolaimus</taxon>
    </lineage>
</organism>
<protein>
    <submittedName>
        <fullName evidence="3">Uncharacterized protein</fullName>
    </submittedName>
</protein>
<accession>A0A914YKU7</accession>
<evidence type="ECO:0000313" key="3">
    <source>
        <dbReference type="WBParaSite" id="PSU_v2.g1997.t1"/>
    </source>
</evidence>
<evidence type="ECO:0000256" key="1">
    <source>
        <dbReference type="SAM" id="MobiDB-lite"/>
    </source>
</evidence>
<evidence type="ECO:0000313" key="2">
    <source>
        <dbReference type="Proteomes" id="UP000887577"/>
    </source>
</evidence>
<name>A0A914YKU7_9BILA</name>
<feature type="compositionally biased region" description="Basic and acidic residues" evidence="1">
    <location>
        <begin position="61"/>
        <end position="81"/>
    </location>
</feature>
<reference evidence="3" key="1">
    <citation type="submission" date="2022-11" db="UniProtKB">
        <authorList>
            <consortium name="WormBaseParasite"/>
        </authorList>
    </citation>
    <scope>IDENTIFICATION</scope>
</reference>
<dbReference type="Proteomes" id="UP000887577">
    <property type="component" value="Unplaced"/>
</dbReference>
<keyword evidence="2" id="KW-1185">Reference proteome</keyword>